<dbReference type="AlphaFoldDB" id="E9GR11"/>
<evidence type="ECO:0000256" key="10">
    <source>
        <dbReference type="ARBA" id="ARBA00023180"/>
    </source>
</evidence>
<dbReference type="STRING" id="6669.E9GR11"/>
<keyword evidence="6" id="KW-0770">Synapse</keyword>
<dbReference type="SMART" id="SM00079">
    <property type="entry name" value="PBPe"/>
    <property type="match status" value="1"/>
</dbReference>
<feature type="domain" description="Ionotropic glutamate receptor C-terminal" evidence="15">
    <location>
        <begin position="193"/>
        <end position="393"/>
    </location>
</feature>
<keyword evidence="8" id="KW-0472">Membrane</keyword>
<evidence type="ECO:0000256" key="5">
    <source>
        <dbReference type="ARBA" id="ARBA00022989"/>
    </source>
</evidence>
<dbReference type="HOGENOM" id="CLU_048806_0_0_1"/>
<accession>E9GR11</accession>
<dbReference type="SUPFAM" id="SSF53850">
    <property type="entry name" value="Periplasmic binding protein-like II"/>
    <property type="match status" value="1"/>
</dbReference>
<evidence type="ECO:0000256" key="7">
    <source>
        <dbReference type="ARBA" id="ARBA00023065"/>
    </source>
</evidence>
<dbReference type="Gene3D" id="3.40.50.2300">
    <property type="match status" value="1"/>
</dbReference>
<comment type="subcellular location">
    <subcellularLocation>
        <location evidence="1">Membrane</location>
        <topology evidence="1">Multi-pass membrane protein</topology>
    </subcellularLocation>
    <subcellularLocation>
        <location evidence="14">Postsynaptic cell membrane</location>
    </subcellularLocation>
</comment>
<dbReference type="InParanoid" id="E9GR11"/>
<evidence type="ECO:0000259" key="15">
    <source>
        <dbReference type="SMART" id="SM00079"/>
    </source>
</evidence>
<keyword evidence="4" id="KW-0812">Transmembrane</keyword>
<evidence type="ECO:0000256" key="3">
    <source>
        <dbReference type="ARBA" id="ARBA00022448"/>
    </source>
</evidence>
<evidence type="ECO:0000256" key="9">
    <source>
        <dbReference type="ARBA" id="ARBA00023170"/>
    </source>
</evidence>
<dbReference type="KEGG" id="dpx:DAPPUDRAFT_105539"/>
<dbReference type="InterPro" id="IPR028082">
    <property type="entry name" value="Peripla_BP_I"/>
</dbReference>
<dbReference type="eggNOG" id="KOG1053">
    <property type="taxonomic scope" value="Eukaryota"/>
</dbReference>
<keyword evidence="11" id="KW-0628">Postsynaptic cell membrane</keyword>
<evidence type="ECO:0000256" key="6">
    <source>
        <dbReference type="ARBA" id="ARBA00023018"/>
    </source>
</evidence>
<dbReference type="InterPro" id="IPR001828">
    <property type="entry name" value="ANF_lig-bd_rcpt"/>
</dbReference>
<keyword evidence="7" id="KW-0406">Ion transport</keyword>
<dbReference type="InterPro" id="IPR015683">
    <property type="entry name" value="Ionotropic_Glu_rcpt"/>
</dbReference>
<dbReference type="GO" id="GO:0098839">
    <property type="term" value="C:postsynaptic density membrane"/>
    <property type="evidence" value="ECO:0000318"/>
    <property type="project" value="GO_Central"/>
</dbReference>
<dbReference type="FunFam" id="3.40.190.10:FF:000155">
    <property type="entry name" value="Glutamate receptor ionotropic, NMDA 2B"/>
    <property type="match status" value="1"/>
</dbReference>
<comment type="similarity">
    <text evidence="2">Belongs to the glutamate-gated ion channel (TC 1.A.10.1) family.</text>
</comment>
<keyword evidence="13" id="KW-0407">Ion channel</keyword>
<evidence type="ECO:0000256" key="4">
    <source>
        <dbReference type="ARBA" id="ARBA00022692"/>
    </source>
</evidence>
<dbReference type="GO" id="GO:0035249">
    <property type="term" value="P:synaptic transmission, glutamatergic"/>
    <property type="evidence" value="ECO:0000318"/>
    <property type="project" value="GO_Central"/>
</dbReference>
<keyword evidence="10" id="KW-0325">Glycoprotein</keyword>
<evidence type="ECO:0000313" key="16">
    <source>
        <dbReference type="EMBL" id="EFX77929.1"/>
    </source>
</evidence>
<evidence type="ECO:0000256" key="2">
    <source>
        <dbReference type="ARBA" id="ARBA00008685"/>
    </source>
</evidence>
<dbReference type="Gene3D" id="3.40.190.10">
    <property type="entry name" value="Periplasmic binding protein-like II"/>
    <property type="match status" value="1"/>
</dbReference>
<dbReference type="GO" id="GO:0005886">
    <property type="term" value="C:plasma membrane"/>
    <property type="evidence" value="ECO:0000318"/>
    <property type="project" value="GO_Central"/>
</dbReference>
<keyword evidence="17" id="KW-1185">Reference proteome</keyword>
<proteinExistence type="inferred from homology"/>
<dbReference type="EMBL" id="GL732559">
    <property type="protein sequence ID" value="EFX77929.1"/>
    <property type="molecule type" value="Genomic_DNA"/>
</dbReference>
<dbReference type="GO" id="GO:0004972">
    <property type="term" value="F:NMDA glutamate receptor activity"/>
    <property type="evidence" value="ECO:0000318"/>
    <property type="project" value="GO_Central"/>
</dbReference>
<organism evidence="16 17">
    <name type="scientific">Daphnia pulex</name>
    <name type="common">Water flea</name>
    <dbReference type="NCBI Taxonomy" id="6669"/>
    <lineage>
        <taxon>Eukaryota</taxon>
        <taxon>Metazoa</taxon>
        <taxon>Ecdysozoa</taxon>
        <taxon>Arthropoda</taxon>
        <taxon>Crustacea</taxon>
        <taxon>Branchiopoda</taxon>
        <taxon>Diplostraca</taxon>
        <taxon>Cladocera</taxon>
        <taxon>Anomopoda</taxon>
        <taxon>Daphniidae</taxon>
        <taxon>Daphnia</taxon>
    </lineage>
</organism>
<reference evidence="16 17" key="1">
    <citation type="journal article" date="2011" name="Science">
        <title>The ecoresponsive genome of Daphnia pulex.</title>
        <authorList>
            <person name="Colbourne J.K."/>
            <person name="Pfrender M.E."/>
            <person name="Gilbert D."/>
            <person name="Thomas W.K."/>
            <person name="Tucker A."/>
            <person name="Oakley T.H."/>
            <person name="Tokishita S."/>
            <person name="Aerts A."/>
            <person name="Arnold G.J."/>
            <person name="Basu M.K."/>
            <person name="Bauer D.J."/>
            <person name="Caceres C.E."/>
            <person name="Carmel L."/>
            <person name="Casola C."/>
            <person name="Choi J.H."/>
            <person name="Detter J.C."/>
            <person name="Dong Q."/>
            <person name="Dusheyko S."/>
            <person name="Eads B.D."/>
            <person name="Frohlich T."/>
            <person name="Geiler-Samerotte K.A."/>
            <person name="Gerlach D."/>
            <person name="Hatcher P."/>
            <person name="Jogdeo S."/>
            <person name="Krijgsveld J."/>
            <person name="Kriventseva E.V."/>
            <person name="Kultz D."/>
            <person name="Laforsch C."/>
            <person name="Lindquist E."/>
            <person name="Lopez J."/>
            <person name="Manak J.R."/>
            <person name="Muller J."/>
            <person name="Pangilinan J."/>
            <person name="Patwardhan R.P."/>
            <person name="Pitluck S."/>
            <person name="Pritham E.J."/>
            <person name="Rechtsteiner A."/>
            <person name="Rho M."/>
            <person name="Rogozin I.B."/>
            <person name="Sakarya O."/>
            <person name="Salamov A."/>
            <person name="Schaack S."/>
            <person name="Shapiro H."/>
            <person name="Shiga Y."/>
            <person name="Skalitzky C."/>
            <person name="Smith Z."/>
            <person name="Souvorov A."/>
            <person name="Sung W."/>
            <person name="Tang Z."/>
            <person name="Tsuchiya D."/>
            <person name="Tu H."/>
            <person name="Vos H."/>
            <person name="Wang M."/>
            <person name="Wolf Y.I."/>
            <person name="Yamagata H."/>
            <person name="Yamada T."/>
            <person name="Ye Y."/>
            <person name="Shaw J.R."/>
            <person name="Andrews J."/>
            <person name="Crease T.J."/>
            <person name="Tang H."/>
            <person name="Lucas S.M."/>
            <person name="Robertson H.M."/>
            <person name="Bork P."/>
            <person name="Koonin E.V."/>
            <person name="Zdobnov E.M."/>
            <person name="Grigoriev I.V."/>
            <person name="Lynch M."/>
            <person name="Boore J.L."/>
        </authorList>
    </citation>
    <scope>NUCLEOTIDE SEQUENCE [LARGE SCALE GENOMIC DNA]</scope>
</reference>
<dbReference type="PANTHER" id="PTHR18966">
    <property type="entry name" value="IONOTROPIC GLUTAMATE RECEPTOR"/>
    <property type="match status" value="1"/>
</dbReference>
<evidence type="ECO:0000256" key="12">
    <source>
        <dbReference type="ARBA" id="ARBA00023286"/>
    </source>
</evidence>
<dbReference type="SUPFAM" id="SSF53822">
    <property type="entry name" value="Periplasmic binding protein-like I"/>
    <property type="match status" value="1"/>
</dbReference>
<name>E9GR11_DAPPU</name>
<evidence type="ECO:0000256" key="8">
    <source>
        <dbReference type="ARBA" id="ARBA00023136"/>
    </source>
</evidence>
<dbReference type="InterPro" id="IPR001320">
    <property type="entry name" value="Iontro_rcpt_C"/>
</dbReference>
<evidence type="ECO:0000313" key="17">
    <source>
        <dbReference type="Proteomes" id="UP000000305"/>
    </source>
</evidence>
<evidence type="ECO:0000256" key="11">
    <source>
        <dbReference type="ARBA" id="ARBA00023257"/>
    </source>
</evidence>
<protein>
    <recommendedName>
        <fullName evidence="15">Ionotropic glutamate receptor C-terminal domain-containing protein</fullName>
    </recommendedName>
</protein>
<keyword evidence="9" id="KW-0675">Receptor</keyword>
<evidence type="ECO:0000256" key="13">
    <source>
        <dbReference type="ARBA" id="ARBA00023303"/>
    </source>
</evidence>
<dbReference type="OrthoDB" id="5984008at2759"/>
<gene>
    <name evidence="16" type="ORF">DAPPUDRAFT_105539</name>
</gene>
<sequence>MFNFIWLEIIAKRASYPVYQLTPVSPNHPHFHQRSAGNNLVIQLAPSASHQANAMLSLLKRYSWKQFSIVTSTVAGYREFIQAVSEAAYKFESHNIYKFKILGTVQVNNNASNLGSLLGTEARILLLYSTREEARSILKTAGQMGLTEDKYVWIVTQSVIGSTTESPPKFPVGMLGVHFERTDNQLTKSISSALKVFVNGVEGFHRESNASTLLSPKVSCEDSTSTSSRWAQGEQLFKFISNVWATFAVVFLAIYTANLAANMITREEFYDLSGVEDPRLMSSKSHEPPFRFGTVSNTHTEATILRHYKEMHYHMRNYNLNEIRAGIEAVRRGELDAFLYDGAVLDYLVAQDEECRLLTVGSWVTVSPSLAAPNMWRLSTKSCWNTLKTNMGKSLTFRDAVFETQDRLKSHRCRDAICRLHLRRLNLQLDVTRKRIRQLEKQLGGGSSQYLG</sequence>
<dbReference type="OMA" id="GESLHXP"/>
<dbReference type="Proteomes" id="UP000000305">
    <property type="component" value="Unassembled WGS sequence"/>
</dbReference>
<evidence type="ECO:0000256" key="1">
    <source>
        <dbReference type="ARBA" id="ARBA00004141"/>
    </source>
</evidence>
<dbReference type="FunFam" id="3.40.50.2300:FF:000193">
    <property type="entry name" value="Glutamate receptor ionotropic, NMDA 2B"/>
    <property type="match status" value="1"/>
</dbReference>
<keyword evidence="3" id="KW-0813">Transport</keyword>
<dbReference type="Pfam" id="PF01094">
    <property type="entry name" value="ANF_receptor"/>
    <property type="match status" value="1"/>
</dbReference>
<evidence type="ECO:0000256" key="14">
    <source>
        <dbReference type="ARBA" id="ARBA00034100"/>
    </source>
</evidence>
<keyword evidence="5" id="KW-1133">Transmembrane helix</keyword>
<dbReference type="GO" id="GO:1904315">
    <property type="term" value="F:transmitter-gated monoatomic ion channel activity involved in regulation of postsynaptic membrane potential"/>
    <property type="evidence" value="ECO:0000318"/>
    <property type="project" value="GO_Central"/>
</dbReference>
<dbReference type="GO" id="GO:0050804">
    <property type="term" value="P:modulation of chemical synaptic transmission"/>
    <property type="evidence" value="ECO:0000318"/>
    <property type="project" value="GO_Central"/>
</dbReference>
<keyword evidence="12" id="KW-1071">Ligand-gated ion channel</keyword>